<proteinExistence type="predicted"/>
<evidence type="ECO:0000313" key="1">
    <source>
        <dbReference type="EMBL" id="CDW29373.1"/>
    </source>
</evidence>
<reference evidence="1" key="1">
    <citation type="submission" date="2014-05" db="EMBL/GenBank/DDBJ databases">
        <authorList>
            <person name="Chronopoulou M."/>
        </authorList>
    </citation>
    <scope>NUCLEOTIDE SEQUENCE</scope>
    <source>
        <tissue evidence="1">Whole organism</tissue>
    </source>
</reference>
<name>A0A0K2TTN3_LEPSM</name>
<dbReference type="EMBL" id="HACA01012012">
    <property type="protein sequence ID" value="CDW29373.1"/>
    <property type="molecule type" value="Transcribed_RNA"/>
</dbReference>
<dbReference type="AlphaFoldDB" id="A0A0K2TTN3"/>
<accession>A0A0K2TTN3</accession>
<organism evidence="1">
    <name type="scientific">Lepeophtheirus salmonis</name>
    <name type="common">Salmon louse</name>
    <name type="synonym">Caligus salmonis</name>
    <dbReference type="NCBI Taxonomy" id="72036"/>
    <lineage>
        <taxon>Eukaryota</taxon>
        <taxon>Metazoa</taxon>
        <taxon>Ecdysozoa</taxon>
        <taxon>Arthropoda</taxon>
        <taxon>Crustacea</taxon>
        <taxon>Multicrustacea</taxon>
        <taxon>Hexanauplia</taxon>
        <taxon>Copepoda</taxon>
        <taxon>Siphonostomatoida</taxon>
        <taxon>Caligidae</taxon>
        <taxon>Lepeophtheirus</taxon>
    </lineage>
</organism>
<sequence>MKSLHGTRLMSSRSTQLRKIYHNLTTSLCQIGSSTRLDFYQRFYRHG</sequence>
<protein>
    <submittedName>
        <fullName evidence="1">Uncharacterized protein</fullName>
    </submittedName>
</protein>